<evidence type="ECO:0000256" key="5">
    <source>
        <dbReference type="ARBA" id="ARBA00023136"/>
    </source>
</evidence>
<evidence type="ECO:0000256" key="4">
    <source>
        <dbReference type="ARBA" id="ARBA00022989"/>
    </source>
</evidence>
<dbReference type="InterPro" id="IPR050706">
    <property type="entry name" value="Cyclic-di-GMP_PDE-like"/>
</dbReference>
<dbReference type="OrthoDB" id="5900110at2"/>
<feature type="transmembrane region" description="Helical" evidence="6">
    <location>
        <begin position="12"/>
        <end position="32"/>
    </location>
</feature>
<dbReference type="SMART" id="SM00267">
    <property type="entry name" value="GGDEF"/>
    <property type="match status" value="1"/>
</dbReference>
<evidence type="ECO:0000313" key="9">
    <source>
        <dbReference type="Proteomes" id="UP000275331"/>
    </source>
</evidence>
<protein>
    <submittedName>
        <fullName evidence="8">Sensor domain-containing phosphodiesterase</fullName>
    </submittedName>
</protein>
<keyword evidence="3 6" id="KW-0812">Transmembrane</keyword>
<keyword evidence="5 6" id="KW-0472">Membrane</keyword>
<dbReference type="PANTHER" id="PTHR33121">
    <property type="entry name" value="CYCLIC DI-GMP PHOSPHODIESTERASE PDEF"/>
    <property type="match status" value="1"/>
</dbReference>
<dbReference type="Pfam" id="PF05231">
    <property type="entry name" value="MASE1"/>
    <property type="match status" value="1"/>
</dbReference>
<dbReference type="PROSITE" id="PS50883">
    <property type="entry name" value="EAL"/>
    <property type="match status" value="1"/>
</dbReference>
<feature type="transmembrane region" description="Helical" evidence="6">
    <location>
        <begin position="294"/>
        <end position="314"/>
    </location>
</feature>
<dbReference type="AlphaFoldDB" id="A0A427UVW0"/>
<keyword evidence="2" id="KW-1003">Cell membrane</keyword>
<evidence type="ECO:0000313" key="8">
    <source>
        <dbReference type="EMBL" id="RSE24590.1"/>
    </source>
</evidence>
<feature type="transmembrane region" description="Helical" evidence="6">
    <location>
        <begin position="216"/>
        <end position="234"/>
    </location>
</feature>
<evidence type="ECO:0000256" key="1">
    <source>
        <dbReference type="ARBA" id="ARBA00004651"/>
    </source>
</evidence>
<feature type="transmembrane region" description="Helical" evidence="6">
    <location>
        <begin position="126"/>
        <end position="149"/>
    </location>
</feature>
<sequence>MHLVTLYHRNKDKWWCLPLFLPLLLLPITRLANTHAQIGEGTVVLYFLPLALMINLMLFFGWAALPGLILAILINYRHNVGALDLSVTTIHFLLSTIVSWGGYRIFETRRFAISYGPGNVNIQRLFWLVFCNASIFMMFYQFASFFGLYDTTANLVGENPFNIRALVNYQGVLVGCLTGAPLCYLAIRTIRHPRYLRAWYSQMKRQCDARVKRTEVIVWFSVTLGLVLLLLSAPEKENNSIFATSYTLSLLLPVMLWGAIRFGYLFITLVWSLVLLLLCRYYERYLPTSPGYELQIVISSSCYFVYSLTIMMMGKVATWQRNLHNRGRRLAFIDPLVHMPNLRALNHDLANYPWSMLCFLRVPELELLGRHYGVSLRIHYKQQLAAWLREVLHEDELTYQLSGHDLVIRLSTHNHEERIAILHEKVNAFRLIWDGLPIQPQVGMSYCFLRSPVNHLHILLGEMSSIADLSLSTHHPESLQRRGGSQLQRTVKIKVEMMNRLQMALDNDRFALMIQRVDGVRGDCYYEVLLRMLDENGNFFKPGEFLPVAHEFGLSSRIDLWVLEKTLRFIDQHRAALPGFRFAINLTPSSVCRVPFAGEVKTMLAKYQVEPWQLIFEVTESQSLSNIDQVNLTLSALRNLGCRIAIDDFGTGYASYARFKNVTADILKIDGSFVRNLLSSSMDYQIVASICNLARMKNMQVVAEYVESEEIRDALLTLGIDYQQGYLIGKPQPIDSLVNAQTAVN</sequence>
<dbReference type="InterPro" id="IPR000160">
    <property type="entry name" value="GGDEF_dom"/>
</dbReference>
<dbReference type="EMBL" id="RHXB01000010">
    <property type="protein sequence ID" value="RSE24590.1"/>
    <property type="molecule type" value="Genomic_DNA"/>
</dbReference>
<dbReference type="GO" id="GO:0005886">
    <property type="term" value="C:plasma membrane"/>
    <property type="evidence" value="ECO:0007669"/>
    <property type="project" value="UniProtKB-SubCell"/>
</dbReference>
<feature type="transmembrane region" description="Helical" evidence="6">
    <location>
        <begin position="44"/>
        <end position="73"/>
    </location>
</feature>
<dbReference type="GO" id="GO:0071111">
    <property type="term" value="F:cyclic-guanylate-specific phosphodiesterase activity"/>
    <property type="evidence" value="ECO:0007669"/>
    <property type="project" value="InterPro"/>
</dbReference>
<dbReference type="SUPFAM" id="SSF141868">
    <property type="entry name" value="EAL domain-like"/>
    <property type="match status" value="1"/>
</dbReference>
<comment type="subcellular location">
    <subcellularLocation>
        <location evidence="1">Cell membrane</location>
        <topology evidence="1">Multi-pass membrane protein</topology>
    </subcellularLocation>
</comment>
<dbReference type="RefSeq" id="WP_125294132.1">
    <property type="nucleotide sequence ID" value="NZ_CP100494.1"/>
</dbReference>
<feature type="transmembrane region" description="Helical" evidence="6">
    <location>
        <begin position="254"/>
        <end position="282"/>
    </location>
</feature>
<keyword evidence="4 6" id="KW-1133">Transmembrane helix</keyword>
<feature type="transmembrane region" description="Helical" evidence="6">
    <location>
        <begin position="169"/>
        <end position="187"/>
    </location>
</feature>
<evidence type="ECO:0000256" key="2">
    <source>
        <dbReference type="ARBA" id="ARBA00022475"/>
    </source>
</evidence>
<dbReference type="SMART" id="SM00052">
    <property type="entry name" value="EAL"/>
    <property type="match status" value="1"/>
</dbReference>
<feature type="transmembrane region" description="Helical" evidence="6">
    <location>
        <begin position="85"/>
        <end position="106"/>
    </location>
</feature>
<dbReference type="InterPro" id="IPR035919">
    <property type="entry name" value="EAL_sf"/>
</dbReference>
<evidence type="ECO:0000256" key="6">
    <source>
        <dbReference type="SAM" id="Phobius"/>
    </source>
</evidence>
<feature type="domain" description="EAL" evidence="7">
    <location>
        <begin position="494"/>
        <end position="745"/>
    </location>
</feature>
<dbReference type="InterPro" id="IPR007895">
    <property type="entry name" value="MASE1"/>
</dbReference>
<gene>
    <name evidence="8" type="ORF">EGT71_15565</name>
</gene>
<dbReference type="GeneID" id="84666186"/>
<dbReference type="PANTHER" id="PTHR33121:SF64">
    <property type="entry name" value="CYCLIC DI-GMP PHOSPHODIESTERASE PDEF"/>
    <property type="match status" value="1"/>
</dbReference>
<proteinExistence type="predicted"/>
<reference evidence="8 9" key="1">
    <citation type="submission" date="2018-10" db="EMBL/GenBank/DDBJ databases">
        <title>Transmission dynamics of multidrug resistant bacteria on intensive care unit surfaces.</title>
        <authorList>
            <person name="D'Souza A.W."/>
            <person name="Potter R.F."/>
            <person name="Wallace M."/>
            <person name="Shupe A."/>
            <person name="Patel S."/>
            <person name="Sun S."/>
            <person name="Gul D."/>
            <person name="Kwon J.H."/>
            <person name="Andleeb S."/>
            <person name="Burnham C.-A.D."/>
            <person name="Dantas G."/>
        </authorList>
    </citation>
    <scope>NUCLEOTIDE SEQUENCE [LARGE SCALE GENOMIC DNA]</scope>
    <source>
        <strain evidence="8 9">AS_373</strain>
    </source>
</reference>
<organism evidence="8 9">
    <name type="scientific">Atlantibacter subterraneus</name>
    <dbReference type="NCBI Taxonomy" id="255519"/>
    <lineage>
        <taxon>Bacteria</taxon>
        <taxon>Pseudomonadati</taxon>
        <taxon>Pseudomonadota</taxon>
        <taxon>Gammaproteobacteria</taxon>
        <taxon>Enterobacterales</taxon>
        <taxon>Enterobacteriaceae</taxon>
        <taxon>Atlantibacter</taxon>
    </lineage>
</organism>
<evidence type="ECO:0000259" key="7">
    <source>
        <dbReference type="PROSITE" id="PS50883"/>
    </source>
</evidence>
<dbReference type="InterPro" id="IPR001633">
    <property type="entry name" value="EAL_dom"/>
</dbReference>
<name>A0A427UVW0_9ENTR</name>
<dbReference type="Proteomes" id="UP000275331">
    <property type="component" value="Unassembled WGS sequence"/>
</dbReference>
<accession>A0A427UVW0</accession>
<comment type="caution">
    <text evidence="8">The sequence shown here is derived from an EMBL/GenBank/DDBJ whole genome shotgun (WGS) entry which is preliminary data.</text>
</comment>
<dbReference type="Pfam" id="PF00563">
    <property type="entry name" value="EAL"/>
    <property type="match status" value="1"/>
</dbReference>
<evidence type="ECO:0000256" key="3">
    <source>
        <dbReference type="ARBA" id="ARBA00022692"/>
    </source>
</evidence>
<dbReference type="CDD" id="cd01948">
    <property type="entry name" value="EAL"/>
    <property type="match status" value="1"/>
</dbReference>
<dbReference type="Gene3D" id="3.20.20.450">
    <property type="entry name" value="EAL domain"/>
    <property type="match status" value="1"/>
</dbReference>